<protein>
    <submittedName>
        <fullName evidence="3">Fused MFS/spermidine synthase</fullName>
    </submittedName>
</protein>
<reference evidence="3 4" key="1">
    <citation type="submission" date="2022-04" db="EMBL/GenBank/DDBJ databases">
        <title>Human microbiome associated bacterial genomes.</title>
        <authorList>
            <person name="Sandstrom S."/>
            <person name="Salamzade R."/>
            <person name="Kalan L.R."/>
        </authorList>
    </citation>
    <scope>NUCLEOTIDE SEQUENCE [LARGE SCALE GENOMIC DNA]</scope>
    <source>
        <strain evidence="4">p3-SID1799</strain>
    </source>
</reference>
<dbReference type="SUPFAM" id="SSF53335">
    <property type="entry name" value="S-adenosyl-L-methionine-dependent methyltransferases"/>
    <property type="match status" value="1"/>
</dbReference>
<comment type="caution">
    <text evidence="3">The sequence shown here is derived from an EMBL/GenBank/DDBJ whole genome shotgun (WGS) entry which is preliminary data.</text>
</comment>
<dbReference type="NCBIfam" id="NF037959">
    <property type="entry name" value="MFS_SpdSyn"/>
    <property type="match status" value="1"/>
</dbReference>
<dbReference type="InterPro" id="IPR029063">
    <property type="entry name" value="SAM-dependent_MTases_sf"/>
</dbReference>
<dbReference type="Gene3D" id="3.40.50.150">
    <property type="entry name" value="Vaccinia Virus protein VP39"/>
    <property type="match status" value="1"/>
</dbReference>
<keyword evidence="4" id="KW-1185">Reference proteome</keyword>
<dbReference type="PANTHER" id="PTHR43317:SF1">
    <property type="entry name" value="THERMOSPERMINE SYNTHASE ACAULIS5"/>
    <property type="match status" value="1"/>
</dbReference>
<evidence type="ECO:0000313" key="3">
    <source>
        <dbReference type="EMBL" id="MCT2042300.1"/>
    </source>
</evidence>
<keyword evidence="1" id="KW-0620">Polyamine biosynthesis</keyword>
<sequence length="308" mass="33350">MARSPRPNSRSDASAPADALTVTLSSGASASMEHEGASWNLVVDGTPQSNVVPDDPRDLRFAYIRHMGRVIEHAWPGSEPLTALHLGAGAMSIPRFVEELHPGSRQQVIELEPELVELVRRVAPLPRHASIRVRYGDAREQLSRLPKGLLGAADLLVVDIFAGAQTPAHVTSVEFFEDLVPFLAPDGLVLVNIADGHELRFARGELATLMDVFTEVSVITDPAVAKGRRFGNLMAIARPRNEASTPLRERLDGIHRTLASEFPPASLIDHRGVEQLTAGRAPVHDAEAKPSPKPGRGIFTARRSGGWN</sequence>
<dbReference type="Proteomes" id="UP001525379">
    <property type="component" value="Unassembled WGS sequence"/>
</dbReference>
<accession>A0ABT2HVX2</accession>
<name>A0ABT2HVX2_9MICO</name>
<evidence type="ECO:0000313" key="4">
    <source>
        <dbReference type="Proteomes" id="UP001525379"/>
    </source>
</evidence>
<dbReference type="EMBL" id="JALXSQ010000007">
    <property type="protein sequence ID" value="MCT2042300.1"/>
    <property type="molecule type" value="Genomic_DNA"/>
</dbReference>
<gene>
    <name evidence="3" type="ORF">M3D15_02945</name>
</gene>
<proteinExistence type="predicted"/>
<evidence type="ECO:0000256" key="1">
    <source>
        <dbReference type="ARBA" id="ARBA00023115"/>
    </source>
</evidence>
<dbReference type="PANTHER" id="PTHR43317">
    <property type="entry name" value="THERMOSPERMINE SYNTHASE ACAULIS5"/>
    <property type="match status" value="1"/>
</dbReference>
<dbReference type="RefSeq" id="WP_206394213.1">
    <property type="nucleotide sequence ID" value="NZ_JAFDPW010000001.1"/>
</dbReference>
<evidence type="ECO:0000256" key="2">
    <source>
        <dbReference type="SAM" id="MobiDB-lite"/>
    </source>
</evidence>
<organism evidence="3 4">
    <name type="scientific">Pseudoclavibacter albus</name>
    <dbReference type="NCBI Taxonomy" id="272241"/>
    <lineage>
        <taxon>Bacteria</taxon>
        <taxon>Bacillati</taxon>
        <taxon>Actinomycetota</taxon>
        <taxon>Actinomycetes</taxon>
        <taxon>Micrococcales</taxon>
        <taxon>Microbacteriaceae</taxon>
        <taxon>Pseudoclavibacter</taxon>
    </lineage>
</organism>
<feature type="region of interest" description="Disordered" evidence="2">
    <location>
        <begin position="280"/>
        <end position="308"/>
    </location>
</feature>